<protein>
    <recommendedName>
        <fullName evidence="3">DUF7729 domain-containing protein</fullName>
    </recommendedName>
</protein>
<feature type="domain" description="DUF7729" evidence="3">
    <location>
        <begin position="60"/>
        <end position="213"/>
    </location>
</feature>
<dbReference type="EMBL" id="KQ085886">
    <property type="protein sequence ID" value="KLO19553.1"/>
    <property type="molecule type" value="Genomic_DNA"/>
</dbReference>
<reference evidence="4 5" key="1">
    <citation type="submission" date="2015-04" db="EMBL/GenBank/DDBJ databases">
        <title>Complete genome sequence of Schizopora paradoxa KUC8140, a cosmopolitan wood degrader in East Asia.</title>
        <authorList>
            <consortium name="DOE Joint Genome Institute"/>
            <person name="Min B."/>
            <person name="Park H."/>
            <person name="Jang Y."/>
            <person name="Kim J.-J."/>
            <person name="Kim K.H."/>
            <person name="Pangilinan J."/>
            <person name="Lipzen A."/>
            <person name="Riley R."/>
            <person name="Grigoriev I.V."/>
            <person name="Spatafora J.W."/>
            <person name="Choi I.-G."/>
        </authorList>
    </citation>
    <scope>NUCLEOTIDE SEQUENCE [LARGE SCALE GENOMIC DNA]</scope>
    <source>
        <strain evidence="4 5">KUC8140</strain>
    </source>
</reference>
<accession>A0A0H2SCT5</accession>
<dbReference type="InParanoid" id="A0A0H2SCT5"/>
<evidence type="ECO:0000313" key="5">
    <source>
        <dbReference type="Proteomes" id="UP000053477"/>
    </source>
</evidence>
<evidence type="ECO:0000313" key="4">
    <source>
        <dbReference type="EMBL" id="KLO19553.1"/>
    </source>
</evidence>
<keyword evidence="5" id="KW-1185">Reference proteome</keyword>
<dbReference type="OrthoDB" id="2536450at2759"/>
<keyword evidence="1" id="KW-0472">Membrane</keyword>
<organism evidence="4 5">
    <name type="scientific">Schizopora paradoxa</name>
    <dbReference type="NCBI Taxonomy" id="27342"/>
    <lineage>
        <taxon>Eukaryota</taxon>
        <taxon>Fungi</taxon>
        <taxon>Dikarya</taxon>
        <taxon>Basidiomycota</taxon>
        <taxon>Agaricomycotina</taxon>
        <taxon>Agaricomycetes</taxon>
        <taxon>Hymenochaetales</taxon>
        <taxon>Schizoporaceae</taxon>
        <taxon>Schizopora</taxon>
    </lineage>
</organism>
<dbReference type="STRING" id="27342.A0A0H2SCT5"/>
<keyword evidence="2" id="KW-0732">Signal</keyword>
<dbReference type="InterPro" id="IPR056146">
    <property type="entry name" value="DUF7729"/>
</dbReference>
<dbReference type="PANTHER" id="PTHR34862:SF1">
    <property type="entry name" value="SPARK DOMAIN-CONTAINING PROTEIN"/>
    <property type="match status" value="1"/>
</dbReference>
<dbReference type="AlphaFoldDB" id="A0A0H2SCT5"/>
<keyword evidence="1" id="KW-0812">Transmembrane</keyword>
<proteinExistence type="predicted"/>
<dbReference type="PANTHER" id="PTHR34862">
    <property type="entry name" value="SPARK DOMAIN-CONTAINING PROTEIN"/>
    <property type="match status" value="1"/>
</dbReference>
<name>A0A0H2SCT5_9AGAM</name>
<dbReference type="Proteomes" id="UP000053477">
    <property type="component" value="Unassembled WGS sequence"/>
</dbReference>
<evidence type="ECO:0000256" key="1">
    <source>
        <dbReference type="SAM" id="Phobius"/>
    </source>
</evidence>
<evidence type="ECO:0000259" key="3">
    <source>
        <dbReference type="Pfam" id="PF24855"/>
    </source>
</evidence>
<feature type="transmembrane region" description="Helical" evidence="1">
    <location>
        <begin position="241"/>
        <end position="263"/>
    </location>
</feature>
<sequence length="264" mass="26652">MFRSAAAAVVLVGFGVVKAQSISSQCQSALLTIAGSPDAQCLNPTGLIPLLTTSSNTSLVTPFTSWLQGACAQDACTNASLSAIVTNVTNGCGNDLASLGFSNDSVPDVIAGIQEAYPTVRSIACLKDTTNNTLCATTLLDELQQVTGSLSLSNITSLSQIVMGSSLGLPSYITCSDCVKEAYNILKQQVPDVASSTEVSNAFQSQCGASFVDGTSPSQIAEGTGTAAPSSDTSASGALSFSHAMVGTTVASLSVVFGALVVLV</sequence>
<keyword evidence="1" id="KW-1133">Transmembrane helix</keyword>
<gene>
    <name evidence="4" type="ORF">SCHPADRAFT_935341</name>
</gene>
<feature type="chain" id="PRO_5005202168" description="DUF7729 domain-containing protein" evidence="2">
    <location>
        <begin position="20"/>
        <end position="264"/>
    </location>
</feature>
<dbReference type="Pfam" id="PF24855">
    <property type="entry name" value="DUF7729"/>
    <property type="match status" value="1"/>
</dbReference>
<feature type="signal peptide" evidence="2">
    <location>
        <begin position="1"/>
        <end position="19"/>
    </location>
</feature>
<evidence type="ECO:0000256" key="2">
    <source>
        <dbReference type="SAM" id="SignalP"/>
    </source>
</evidence>